<evidence type="ECO:0000259" key="11">
    <source>
        <dbReference type="Pfam" id="PF11356"/>
    </source>
</evidence>
<evidence type="ECO:0000313" key="13">
    <source>
        <dbReference type="Proteomes" id="UP000037939"/>
    </source>
</evidence>
<comment type="caution">
    <text evidence="12">The sequence shown here is derived from an EMBL/GenBank/DDBJ whole genome shotgun (WGS) entry which is preliminary data.</text>
</comment>
<keyword evidence="5 10" id="KW-0812">Transmembrane</keyword>
<evidence type="ECO:0000256" key="7">
    <source>
        <dbReference type="ARBA" id="ARBA00022989"/>
    </source>
</evidence>
<keyword evidence="6" id="KW-0653">Protein transport</keyword>
<evidence type="ECO:0000256" key="6">
    <source>
        <dbReference type="ARBA" id="ARBA00022927"/>
    </source>
</evidence>
<accession>A0A0N1JRZ1</accession>
<evidence type="ECO:0000256" key="10">
    <source>
        <dbReference type="SAM" id="Phobius"/>
    </source>
</evidence>
<keyword evidence="8 10" id="KW-0472">Membrane</keyword>
<evidence type="ECO:0000256" key="8">
    <source>
        <dbReference type="ARBA" id="ARBA00023136"/>
    </source>
</evidence>
<dbReference type="EMBL" id="LAQT01000030">
    <property type="protein sequence ID" value="KPC50305.1"/>
    <property type="molecule type" value="Genomic_DNA"/>
</dbReference>
<feature type="transmembrane region" description="Helical" evidence="10">
    <location>
        <begin position="7"/>
        <end position="29"/>
    </location>
</feature>
<evidence type="ECO:0000313" key="12">
    <source>
        <dbReference type="EMBL" id="KPC50305.1"/>
    </source>
</evidence>
<gene>
    <name evidence="12" type="ORF">WG78_18080</name>
</gene>
<keyword evidence="2" id="KW-0813">Transport</keyword>
<feature type="compositionally biased region" description="Low complexity" evidence="9">
    <location>
        <begin position="184"/>
        <end position="200"/>
    </location>
</feature>
<dbReference type="InterPro" id="IPR024961">
    <property type="entry name" value="T2SS_GspC_N"/>
</dbReference>
<dbReference type="GO" id="GO:0005886">
    <property type="term" value="C:plasma membrane"/>
    <property type="evidence" value="ECO:0007669"/>
    <property type="project" value="UniProtKB-SubCell"/>
</dbReference>
<keyword evidence="3" id="KW-1003">Cell membrane</keyword>
<dbReference type="SUPFAM" id="SSF50156">
    <property type="entry name" value="PDZ domain-like"/>
    <property type="match status" value="1"/>
</dbReference>
<dbReference type="Pfam" id="PF11356">
    <property type="entry name" value="T2SSC"/>
    <property type="match status" value="1"/>
</dbReference>
<dbReference type="InterPro" id="IPR036034">
    <property type="entry name" value="PDZ_sf"/>
</dbReference>
<keyword evidence="13" id="KW-1185">Reference proteome</keyword>
<dbReference type="AlphaFoldDB" id="A0A0N1JRZ1"/>
<evidence type="ECO:0000256" key="2">
    <source>
        <dbReference type="ARBA" id="ARBA00022448"/>
    </source>
</evidence>
<dbReference type="Proteomes" id="UP000037939">
    <property type="component" value="Unassembled WGS sequence"/>
</dbReference>
<evidence type="ECO:0000256" key="1">
    <source>
        <dbReference type="ARBA" id="ARBA00004533"/>
    </source>
</evidence>
<dbReference type="Gene3D" id="2.30.42.10">
    <property type="match status" value="1"/>
</dbReference>
<keyword evidence="4" id="KW-0997">Cell inner membrane</keyword>
<evidence type="ECO:0000256" key="4">
    <source>
        <dbReference type="ARBA" id="ARBA00022519"/>
    </source>
</evidence>
<evidence type="ECO:0000256" key="5">
    <source>
        <dbReference type="ARBA" id="ARBA00022692"/>
    </source>
</evidence>
<dbReference type="Gene3D" id="2.30.30.830">
    <property type="match status" value="1"/>
</dbReference>
<sequence>MVARAPLWLELVLLVVLAWTGAGLFWQIFAPHSPQVRLAPPIQPLPAQQMAWNNAPVWFGQAAVATGPTTLAAQLIAVIAGGDSYSAAIFTGLGPDPVAAKVGQELQPGVKLLKVTRDHVEVDNGGHTENIPLQGADASAAAAAGAQTGDPAQMQMQPVMTNAPPGGGPAIPPGIPGVEPAKPTAAAASSATQGSSSTVTRGQLAAAMQNGNVADWAKGIGNANGGGIQIDNAAAQPFAGPLGLQNGDVLKSINGQNLNTTSDISTLYTQFSQQSQVALVVVRHGSNLRLSYQIQP</sequence>
<name>A0A0N1JRZ1_9NEIS</name>
<dbReference type="RefSeq" id="WP_053939200.1">
    <property type="nucleotide sequence ID" value="NZ_LAQT01000030.1"/>
</dbReference>
<evidence type="ECO:0000256" key="3">
    <source>
        <dbReference type="ARBA" id="ARBA00022475"/>
    </source>
</evidence>
<keyword evidence="7 10" id="KW-1133">Transmembrane helix</keyword>
<proteinExistence type="predicted"/>
<dbReference type="STRING" id="857265.WG78_18080"/>
<protein>
    <recommendedName>
        <fullName evidence="11">Type II secretion system protein GspC N-terminal domain-containing protein</fullName>
    </recommendedName>
</protein>
<evidence type="ECO:0000256" key="9">
    <source>
        <dbReference type="SAM" id="MobiDB-lite"/>
    </source>
</evidence>
<feature type="region of interest" description="Disordered" evidence="9">
    <location>
        <begin position="165"/>
        <end position="200"/>
    </location>
</feature>
<organism evidence="12 13">
    <name type="scientific">Amantichitinum ursilacus</name>
    <dbReference type="NCBI Taxonomy" id="857265"/>
    <lineage>
        <taxon>Bacteria</taxon>
        <taxon>Pseudomonadati</taxon>
        <taxon>Pseudomonadota</taxon>
        <taxon>Betaproteobacteria</taxon>
        <taxon>Neisseriales</taxon>
        <taxon>Chitinibacteraceae</taxon>
        <taxon>Amantichitinum</taxon>
    </lineage>
</organism>
<reference evidence="12 13" key="1">
    <citation type="submission" date="2015-07" db="EMBL/GenBank/DDBJ databases">
        <title>Draft genome sequence of the Amantichitinum ursilacus IGB-41, a new chitin-degrading bacterium.</title>
        <authorList>
            <person name="Kirstahler P."/>
            <person name="Guenther M."/>
            <person name="Grumaz C."/>
            <person name="Rupp S."/>
            <person name="Zibek S."/>
            <person name="Sohn K."/>
        </authorList>
    </citation>
    <scope>NUCLEOTIDE SEQUENCE [LARGE SCALE GENOMIC DNA]</scope>
    <source>
        <strain evidence="12 13">IGB-41</strain>
    </source>
</reference>
<feature type="domain" description="Type II secretion system protein GspC N-terminal" evidence="11">
    <location>
        <begin position="12"/>
        <end position="132"/>
    </location>
</feature>
<dbReference type="GO" id="GO:0015031">
    <property type="term" value="P:protein transport"/>
    <property type="evidence" value="ECO:0007669"/>
    <property type="project" value="UniProtKB-KW"/>
</dbReference>
<comment type="subcellular location">
    <subcellularLocation>
        <location evidence="1">Cell inner membrane</location>
    </subcellularLocation>
</comment>
<feature type="compositionally biased region" description="Pro residues" evidence="9">
    <location>
        <begin position="166"/>
        <end position="175"/>
    </location>
</feature>